<reference evidence="3 4" key="1">
    <citation type="submission" date="2018-05" db="EMBL/GenBank/DDBJ databases">
        <title>Whole genome sequencing for identification of molecular markers to develop diagnostic detection tools for the regulated plant pathogen Lachnellula willkommii.</title>
        <authorList>
            <person name="Giroux E."/>
            <person name="Bilodeau G."/>
        </authorList>
    </citation>
    <scope>NUCLEOTIDE SEQUENCE [LARGE SCALE GENOMIC DNA]</scope>
    <source>
        <strain evidence="3 4">CBS 203.66</strain>
    </source>
</reference>
<evidence type="ECO:0000313" key="3">
    <source>
        <dbReference type="EMBL" id="TVY15733.1"/>
    </source>
</evidence>
<dbReference type="Proteomes" id="UP000469559">
    <property type="component" value="Unassembled WGS sequence"/>
</dbReference>
<gene>
    <name evidence="3" type="ORF">LARI1_G006054</name>
</gene>
<dbReference type="Pfam" id="PF22799">
    <property type="entry name" value="PIR1-like_C"/>
    <property type="match status" value="1"/>
</dbReference>
<proteinExistence type="predicted"/>
<dbReference type="EMBL" id="QGMF01000457">
    <property type="protein sequence ID" value="TVY15733.1"/>
    <property type="molecule type" value="Genomic_DNA"/>
</dbReference>
<feature type="domain" description="Cell wall mannoprotein PIR1-like C-terminal" evidence="2">
    <location>
        <begin position="61"/>
        <end position="133"/>
    </location>
</feature>
<keyword evidence="1" id="KW-0732">Signal</keyword>
<accession>A0A8T9BBG6</accession>
<dbReference type="InterPro" id="IPR054508">
    <property type="entry name" value="PIR1-like_C"/>
</dbReference>
<evidence type="ECO:0000256" key="1">
    <source>
        <dbReference type="SAM" id="SignalP"/>
    </source>
</evidence>
<dbReference type="PANTHER" id="PTHR39613">
    <property type="entry name" value="ANCHORED CELL WALL PROTEIN, PUTATIVE (AFU_ORTHOLOGUE AFUA_4G08960)-RELATED"/>
    <property type="match status" value="1"/>
</dbReference>
<keyword evidence="4" id="KW-1185">Reference proteome</keyword>
<evidence type="ECO:0000313" key="4">
    <source>
        <dbReference type="Proteomes" id="UP000469559"/>
    </source>
</evidence>
<dbReference type="OrthoDB" id="4657524at2759"/>
<organism evidence="3 4">
    <name type="scientific">Lachnellula arida</name>
    <dbReference type="NCBI Taxonomy" id="1316785"/>
    <lineage>
        <taxon>Eukaryota</taxon>
        <taxon>Fungi</taxon>
        <taxon>Dikarya</taxon>
        <taxon>Ascomycota</taxon>
        <taxon>Pezizomycotina</taxon>
        <taxon>Leotiomycetes</taxon>
        <taxon>Helotiales</taxon>
        <taxon>Lachnaceae</taxon>
        <taxon>Lachnellula</taxon>
    </lineage>
</organism>
<comment type="caution">
    <text evidence="3">The sequence shown here is derived from an EMBL/GenBank/DDBJ whole genome shotgun (WGS) entry which is preliminary data.</text>
</comment>
<evidence type="ECO:0000259" key="2">
    <source>
        <dbReference type="Pfam" id="PF22799"/>
    </source>
</evidence>
<feature type="non-terminal residue" evidence="3">
    <location>
        <position position="232"/>
    </location>
</feature>
<feature type="chain" id="PRO_5035908010" description="Cell wall mannoprotein PIR1-like C-terminal domain-containing protein" evidence="1">
    <location>
        <begin position="16"/>
        <end position="232"/>
    </location>
</feature>
<feature type="signal peptide" evidence="1">
    <location>
        <begin position="1"/>
        <end position="15"/>
    </location>
</feature>
<protein>
    <recommendedName>
        <fullName evidence="2">Cell wall mannoprotein PIR1-like C-terminal domain-containing protein</fullName>
    </recommendedName>
</protein>
<name>A0A8T9BBG6_9HELO</name>
<dbReference type="PANTHER" id="PTHR39613:SF1">
    <property type="entry name" value="ANCHORED CELL WALL PROTEIN, PUTATIVE (AFU_ORTHOLOGUE AFUA_4G08960)-RELATED"/>
    <property type="match status" value="1"/>
</dbReference>
<sequence>MYSLITLSLALGASALVVPRSSCSFELTAAGGQTGTIGQLSDGQNRIGGGLSPATFTINNGSITDAAGRGCILTTSIGQFQCDQSATPASGFSIGSNGTLAHSGSSTFYACGASDTEWNLYTTPVVGQDTCVAISLTASGCGATASSSAAAAPSVVTVSSVATVTVHDCALPSSAGLASSAPVVPASVGTLQSTAPVVESSSVTVPVVVGSTPATSVATVQSPTSIVKSSSV</sequence>
<dbReference type="AlphaFoldDB" id="A0A8T9BBG6"/>